<feature type="domain" description="O-antigen ligase-related" evidence="6">
    <location>
        <begin position="186"/>
        <end position="341"/>
    </location>
</feature>
<evidence type="ECO:0000259" key="6">
    <source>
        <dbReference type="Pfam" id="PF04932"/>
    </source>
</evidence>
<keyword evidence="8" id="KW-0436">Ligase</keyword>
<keyword evidence="3 5" id="KW-1133">Transmembrane helix</keyword>
<comment type="caution">
    <text evidence="8">The sequence shown here is derived from an EMBL/GenBank/DDBJ whole genome shotgun (WGS) entry which is preliminary data.</text>
</comment>
<dbReference type="PANTHER" id="PTHR37422">
    <property type="entry name" value="TEICHURONIC ACID BIOSYNTHESIS PROTEIN TUAE"/>
    <property type="match status" value="1"/>
</dbReference>
<keyword evidence="10" id="KW-1185">Reference proteome</keyword>
<comment type="subcellular location">
    <subcellularLocation>
        <location evidence="1">Membrane</location>
        <topology evidence="1">Multi-pass membrane protein</topology>
    </subcellularLocation>
</comment>
<feature type="transmembrane region" description="Helical" evidence="5">
    <location>
        <begin position="392"/>
        <end position="409"/>
    </location>
</feature>
<evidence type="ECO:0000256" key="2">
    <source>
        <dbReference type="ARBA" id="ARBA00022692"/>
    </source>
</evidence>
<evidence type="ECO:0000313" key="9">
    <source>
        <dbReference type="Proteomes" id="UP000252795"/>
    </source>
</evidence>
<feature type="transmembrane region" description="Helical" evidence="5">
    <location>
        <begin position="325"/>
        <end position="352"/>
    </location>
</feature>
<dbReference type="RefSeq" id="WP_113880422.1">
    <property type="nucleotide sequence ID" value="NZ_QNSA01000010.1"/>
</dbReference>
<feature type="transmembrane region" description="Helical" evidence="5">
    <location>
        <begin position="225"/>
        <end position="244"/>
    </location>
</feature>
<evidence type="ECO:0000313" key="7">
    <source>
        <dbReference type="EMBL" id="RBP70466.1"/>
    </source>
</evidence>
<feature type="transmembrane region" description="Helical" evidence="5">
    <location>
        <begin position="200"/>
        <end position="218"/>
    </location>
</feature>
<evidence type="ECO:0000256" key="4">
    <source>
        <dbReference type="ARBA" id="ARBA00023136"/>
    </source>
</evidence>
<keyword evidence="2 5" id="KW-0812">Transmembrane</keyword>
<dbReference type="GO" id="GO:0016020">
    <property type="term" value="C:membrane"/>
    <property type="evidence" value="ECO:0007669"/>
    <property type="project" value="UniProtKB-SubCell"/>
</dbReference>
<feature type="transmembrane region" description="Helical" evidence="5">
    <location>
        <begin position="98"/>
        <end position="115"/>
    </location>
</feature>
<dbReference type="Pfam" id="PF04932">
    <property type="entry name" value="Wzy_C"/>
    <property type="match status" value="1"/>
</dbReference>
<dbReference type="GO" id="GO:0016874">
    <property type="term" value="F:ligase activity"/>
    <property type="evidence" value="ECO:0007669"/>
    <property type="project" value="UniProtKB-KW"/>
</dbReference>
<feature type="transmembrane region" description="Helical" evidence="5">
    <location>
        <begin position="65"/>
        <end position="86"/>
    </location>
</feature>
<name>A0A368UYI5_MARNT</name>
<feature type="transmembrane region" description="Helical" evidence="5">
    <location>
        <begin position="151"/>
        <end position="171"/>
    </location>
</feature>
<dbReference type="Proteomes" id="UP000252795">
    <property type="component" value="Unassembled WGS sequence"/>
</dbReference>
<sequence length="415" mass="46318">MTPVQSGLASTLKYLLLIVIGTFPALSVIVDGYGSALWYLLGLVGIVSFAISANVRERLCFEPKALLFVATPFLFFVWSIIIYWLVDPSDFAKSRVERHALLLISIPVIALLFHARFRSKDLLLSFSLSGLVFLGYWIVHDGEGRLDGLVHAIHFGNIALITLILCVGGLLTQSKRHWYVIAAAGSVGALIAFMESGSRGGLVALFLALLAVGFWFSVTRNQIRYFVITLALVASAAIVSVKYVDPISERYELTLSELDKFSEGQLYTSMGMRLLMWDAALNVITEAPVIGSGFSGYRTEILTRISEGHLKPLMSDFSSEPHNQYLYQLASHGLIGLFLLLLMLTLPLFYLATPRPVSHRNHHILRVTLAVIFLSFIFFGLTITLFDQRRVIQNYGLYYAIAAWFICNTHRKNLN</sequence>
<evidence type="ECO:0000256" key="1">
    <source>
        <dbReference type="ARBA" id="ARBA00004141"/>
    </source>
</evidence>
<evidence type="ECO:0000313" key="8">
    <source>
        <dbReference type="EMBL" id="RCW31851.1"/>
    </source>
</evidence>
<evidence type="ECO:0000313" key="10">
    <source>
        <dbReference type="Proteomes" id="UP000253065"/>
    </source>
</evidence>
<feature type="transmembrane region" description="Helical" evidence="5">
    <location>
        <begin position="364"/>
        <end position="386"/>
    </location>
</feature>
<feature type="transmembrane region" description="Helical" evidence="5">
    <location>
        <begin position="36"/>
        <end position="53"/>
    </location>
</feature>
<feature type="transmembrane region" description="Helical" evidence="5">
    <location>
        <begin position="12"/>
        <end position="30"/>
    </location>
</feature>
<protein>
    <submittedName>
        <fullName evidence="8">O-antigen ligase</fullName>
    </submittedName>
</protein>
<keyword evidence="4 5" id="KW-0472">Membrane</keyword>
<evidence type="ECO:0000256" key="5">
    <source>
        <dbReference type="SAM" id="Phobius"/>
    </source>
</evidence>
<dbReference type="EMBL" id="QNSA01000010">
    <property type="protein sequence ID" value="RBP70466.1"/>
    <property type="molecule type" value="Genomic_DNA"/>
</dbReference>
<dbReference type="EMBL" id="QPJB01000010">
    <property type="protein sequence ID" value="RCW31851.1"/>
    <property type="molecule type" value="Genomic_DNA"/>
</dbReference>
<feature type="transmembrane region" description="Helical" evidence="5">
    <location>
        <begin position="122"/>
        <end position="139"/>
    </location>
</feature>
<dbReference type="InterPro" id="IPR007016">
    <property type="entry name" value="O-antigen_ligase-rel_domated"/>
</dbReference>
<accession>A0A368UYI5</accession>
<reference evidence="8 9" key="1">
    <citation type="submission" date="2018-07" db="EMBL/GenBank/DDBJ databases">
        <title>Freshwater and sediment microbial communities from various areas in North America, analyzing microbe dynamics in response to fracking.</title>
        <authorList>
            <person name="Lamendella R."/>
        </authorList>
    </citation>
    <scope>NUCLEOTIDE SEQUENCE [LARGE SCALE GENOMIC DNA]</scope>
    <source>
        <strain evidence="8 9">114E</strain>
        <strain evidence="7 10">114E_o</strain>
    </source>
</reference>
<dbReference type="Proteomes" id="UP000253065">
    <property type="component" value="Unassembled WGS sequence"/>
</dbReference>
<dbReference type="PANTHER" id="PTHR37422:SF13">
    <property type="entry name" value="LIPOPOLYSACCHARIDE BIOSYNTHESIS PROTEIN PA4999-RELATED"/>
    <property type="match status" value="1"/>
</dbReference>
<dbReference type="InterPro" id="IPR051533">
    <property type="entry name" value="WaaL-like"/>
</dbReference>
<proteinExistence type="predicted"/>
<gene>
    <name evidence="8" type="ORF">DET51_110105</name>
    <name evidence="7" type="ORF">DET64_110105</name>
</gene>
<evidence type="ECO:0000256" key="3">
    <source>
        <dbReference type="ARBA" id="ARBA00022989"/>
    </source>
</evidence>
<organism evidence="8 9">
    <name type="scientific">Marinobacter nauticus</name>
    <name type="common">Marinobacter hydrocarbonoclasticus</name>
    <name type="synonym">Marinobacter aquaeolei</name>
    <dbReference type="NCBI Taxonomy" id="2743"/>
    <lineage>
        <taxon>Bacteria</taxon>
        <taxon>Pseudomonadati</taxon>
        <taxon>Pseudomonadota</taxon>
        <taxon>Gammaproteobacteria</taxon>
        <taxon>Pseudomonadales</taxon>
        <taxon>Marinobacteraceae</taxon>
        <taxon>Marinobacter</taxon>
    </lineage>
</organism>
<dbReference type="AlphaFoldDB" id="A0A368UYI5"/>
<feature type="transmembrane region" description="Helical" evidence="5">
    <location>
        <begin position="178"/>
        <end position="194"/>
    </location>
</feature>